<keyword evidence="2" id="KW-1185">Reference proteome</keyword>
<protein>
    <submittedName>
        <fullName evidence="1">Uncharacterized protein</fullName>
    </submittedName>
</protein>
<dbReference type="EMBL" id="CM042019">
    <property type="protein sequence ID" value="KAI3823216.1"/>
    <property type="molecule type" value="Genomic_DNA"/>
</dbReference>
<sequence>MVENEYRRKMFFKSIELDNGVTFTCESWIQSKYDVPEKRIYFTNKSYLPSETPEALKSLRTEDLESLRGNGEGKRQSYDRIYDYDVYNDLGDPDKSLNFARSVLGGEEYPYPRRCRTDRPMSTIGTTKNALFETNECKERGNPHSGEEEEHR</sequence>
<comment type="caution">
    <text evidence="1">The sequence shown here is derived from an EMBL/GenBank/DDBJ whole genome shotgun (WGS) entry which is preliminary data.</text>
</comment>
<evidence type="ECO:0000313" key="1">
    <source>
        <dbReference type="EMBL" id="KAI3823216.1"/>
    </source>
</evidence>
<organism evidence="1 2">
    <name type="scientific">Smallanthus sonchifolius</name>
    <dbReference type="NCBI Taxonomy" id="185202"/>
    <lineage>
        <taxon>Eukaryota</taxon>
        <taxon>Viridiplantae</taxon>
        <taxon>Streptophyta</taxon>
        <taxon>Embryophyta</taxon>
        <taxon>Tracheophyta</taxon>
        <taxon>Spermatophyta</taxon>
        <taxon>Magnoliopsida</taxon>
        <taxon>eudicotyledons</taxon>
        <taxon>Gunneridae</taxon>
        <taxon>Pentapetalae</taxon>
        <taxon>asterids</taxon>
        <taxon>campanulids</taxon>
        <taxon>Asterales</taxon>
        <taxon>Asteraceae</taxon>
        <taxon>Asteroideae</taxon>
        <taxon>Heliantheae alliance</taxon>
        <taxon>Millerieae</taxon>
        <taxon>Smallanthus</taxon>
    </lineage>
</organism>
<gene>
    <name evidence="1" type="ORF">L1987_04649</name>
</gene>
<accession>A0ACB9JT47</accession>
<reference evidence="2" key="1">
    <citation type="journal article" date="2022" name="Mol. Ecol. Resour.">
        <title>The genomes of chicory, endive, great burdock and yacon provide insights into Asteraceae palaeo-polyploidization history and plant inulin production.</title>
        <authorList>
            <person name="Fan W."/>
            <person name="Wang S."/>
            <person name="Wang H."/>
            <person name="Wang A."/>
            <person name="Jiang F."/>
            <person name="Liu H."/>
            <person name="Zhao H."/>
            <person name="Xu D."/>
            <person name="Zhang Y."/>
        </authorList>
    </citation>
    <scope>NUCLEOTIDE SEQUENCE [LARGE SCALE GENOMIC DNA]</scope>
    <source>
        <strain evidence="2">cv. Yunnan</strain>
    </source>
</reference>
<reference evidence="1 2" key="2">
    <citation type="journal article" date="2022" name="Mol. Ecol. Resour.">
        <title>The genomes of chicory, endive, great burdock and yacon provide insights into Asteraceae paleo-polyploidization history and plant inulin production.</title>
        <authorList>
            <person name="Fan W."/>
            <person name="Wang S."/>
            <person name="Wang H."/>
            <person name="Wang A."/>
            <person name="Jiang F."/>
            <person name="Liu H."/>
            <person name="Zhao H."/>
            <person name="Xu D."/>
            <person name="Zhang Y."/>
        </authorList>
    </citation>
    <scope>NUCLEOTIDE SEQUENCE [LARGE SCALE GENOMIC DNA]</scope>
    <source>
        <strain evidence="2">cv. Yunnan</strain>
        <tissue evidence="1">Leaves</tissue>
    </source>
</reference>
<dbReference type="Proteomes" id="UP001056120">
    <property type="component" value="Linkage Group LG02"/>
</dbReference>
<name>A0ACB9JT47_9ASTR</name>
<evidence type="ECO:0000313" key="2">
    <source>
        <dbReference type="Proteomes" id="UP001056120"/>
    </source>
</evidence>
<proteinExistence type="predicted"/>